<protein>
    <recommendedName>
        <fullName evidence="12">Phosphoglycerate kinase</fullName>
        <ecNumber evidence="12">2.7.2.3</ecNumber>
    </recommendedName>
</protein>
<dbReference type="GO" id="GO:0004618">
    <property type="term" value="F:phosphoglycerate kinase activity"/>
    <property type="evidence" value="ECO:0007669"/>
    <property type="project" value="UniProtKB-EC"/>
</dbReference>
<dbReference type="EMBL" id="JBDFQZ010000004">
    <property type="protein sequence ID" value="KAK9733361.1"/>
    <property type="molecule type" value="Genomic_DNA"/>
</dbReference>
<keyword evidence="7" id="KW-0819">tRNA processing</keyword>
<gene>
    <name evidence="14" type="ORF">RND81_04G062400</name>
</gene>
<evidence type="ECO:0000256" key="11">
    <source>
        <dbReference type="ARBA" id="ARBA00022842"/>
    </source>
</evidence>
<evidence type="ECO:0000313" key="14">
    <source>
        <dbReference type="EMBL" id="KAK9733361.1"/>
    </source>
</evidence>
<evidence type="ECO:0000256" key="10">
    <source>
        <dbReference type="ARBA" id="ARBA00022840"/>
    </source>
</evidence>
<dbReference type="Gene3D" id="3.40.50.150">
    <property type="entry name" value="Vaccinia Virus protein VP39"/>
    <property type="match status" value="1"/>
</dbReference>
<comment type="cofactor">
    <cofactor evidence="2">
        <name>Mg(2+)</name>
        <dbReference type="ChEBI" id="CHEBI:18420"/>
    </cofactor>
</comment>
<keyword evidence="15" id="KW-1185">Reference proteome</keyword>
<dbReference type="Pfam" id="PF00162">
    <property type="entry name" value="PGK"/>
    <property type="match status" value="1"/>
</dbReference>
<comment type="subunit">
    <text evidence="13">Monomer.</text>
</comment>
<dbReference type="GO" id="GO:0005524">
    <property type="term" value="F:ATP binding"/>
    <property type="evidence" value="ECO:0007669"/>
    <property type="project" value="UniProtKB-KW"/>
</dbReference>
<proteinExistence type="inferred from homology"/>
<dbReference type="InterPro" id="IPR003358">
    <property type="entry name" value="tRNA_(Gua-N-7)_MeTrfase_Trmb"/>
</dbReference>
<dbReference type="CDD" id="cd02440">
    <property type="entry name" value="AdoMet_MTases"/>
    <property type="match status" value="1"/>
</dbReference>
<dbReference type="Proteomes" id="UP001443914">
    <property type="component" value="Unassembled WGS sequence"/>
</dbReference>
<dbReference type="SUPFAM" id="SSF53748">
    <property type="entry name" value="Phosphoglycerate kinase"/>
    <property type="match status" value="1"/>
</dbReference>
<keyword evidence="4" id="KW-0489">Methyltransferase</keyword>
<evidence type="ECO:0000256" key="9">
    <source>
        <dbReference type="ARBA" id="ARBA00022777"/>
    </source>
</evidence>
<dbReference type="GO" id="GO:0006096">
    <property type="term" value="P:glycolytic process"/>
    <property type="evidence" value="ECO:0007669"/>
    <property type="project" value="InterPro"/>
</dbReference>
<dbReference type="Gene3D" id="3.40.50.1260">
    <property type="entry name" value="Phosphoglycerate kinase, N-terminal domain"/>
    <property type="match status" value="2"/>
</dbReference>
<dbReference type="GO" id="GO:0005829">
    <property type="term" value="C:cytosol"/>
    <property type="evidence" value="ECO:0007669"/>
    <property type="project" value="TreeGrafter"/>
</dbReference>
<keyword evidence="6" id="KW-0949">S-adenosyl-L-methionine</keyword>
<dbReference type="FunFam" id="3.40.50.150:FF:000194">
    <property type="entry name" value="Phosphoglycerate kinase"/>
    <property type="match status" value="1"/>
</dbReference>
<keyword evidence="5 12" id="KW-0808">Transferase</keyword>
<name>A0AAW1LJ95_SAPOF</name>
<dbReference type="PROSITE" id="PS51625">
    <property type="entry name" value="SAM_MT_TRMB"/>
    <property type="match status" value="1"/>
</dbReference>
<keyword evidence="9 12" id="KW-0418">Kinase</keyword>
<dbReference type="InterPro" id="IPR029063">
    <property type="entry name" value="SAM-dependent_MTases_sf"/>
</dbReference>
<keyword evidence="10" id="KW-0067">ATP-binding</keyword>
<dbReference type="InterPro" id="IPR001576">
    <property type="entry name" value="Phosphoglycerate_kinase"/>
</dbReference>
<evidence type="ECO:0000256" key="12">
    <source>
        <dbReference type="RuleBase" id="RU000532"/>
    </source>
</evidence>
<dbReference type="AlphaFoldDB" id="A0AAW1LJ95"/>
<evidence type="ECO:0000256" key="4">
    <source>
        <dbReference type="ARBA" id="ARBA00022603"/>
    </source>
</evidence>
<evidence type="ECO:0000313" key="15">
    <source>
        <dbReference type="Proteomes" id="UP001443914"/>
    </source>
</evidence>
<keyword evidence="8" id="KW-0547">Nucleotide-binding</keyword>
<dbReference type="PRINTS" id="PR00477">
    <property type="entry name" value="PHGLYCKINASE"/>
</dbReference>
<evidence type="ECO:0000256" key="1">
    <source>
        <dbReference type="ARBA" id="ARBA00000142"/>
    </source>
</evidence>
<organism evidence="14 15">
    <name type="scientific">Saponaria officinalis</name>
    <name type="common">Common soapwort</name>
    <name type="synonym">Lychnis saponaria</name>
    <dbReference type="NCBI Taxonomy" id="3572"/>
    <lineage>
        <taxon>Eukaryota</taxon>
        <taxon>Viridiplantae</taxon>
        <taxon>Streptophyta</taxon>
        <taxon>Embryophyta</taxon>
        <taxon>Tracheophyta</taxon>
        <taxon>Spermatophyta</taxon>
        <taxon>Magnoliopsida</taxon>
        <taxon>eudicotyledons</taxon>
        <taxon>Gunneridae</taxon>
        <taxon>Pentapetalae</taxon>
        <taxon>Caryophyllales</taxon>
        <taxon>Caryophyllaceae</taxon>
        <taxon>Caryophylleae</taxon>
        <taxon>Saponaria</taxon>
    </lineage>
</organism>
<evidence type="ECO:0000256" key="3">
    <source>
        <dbReference type="ARBA" id="ARBA00008982"/>
    </source>
</evidence>
<evidence type="ECO:0000256" key="2">
    <source>
        <dbReference type="ARBA" id="ARBA00001946"/>
    </source>
</evidence>
<dbReference type="PANTHER" id="PTHR11406:SF32">
    <property type="entry name" value="PHOSPHOGLYCERATE KINASE"/>
    <property type="match status" value="1"/>
</dbReference>
<dbReference type="GO" id="GO:0008176">
    <property type="term" value="F:tRNA (guanine(46)-N7)-methyltransferase activity"/>
    <property type="evidence" value="ECO:0007669"/>
    <property type="project" value="UniProtKB-EC"/>
</dbReference>
<sequence>MSQHITIGLMQGTISAYCNNFNYLSTKLAVHIEQDKSCLYHRKSIKFRNYGGFSSTWLGSLQRIRYNLDISSKAKVLDRDGNFPPVQTLRRFPVVELPSKIVMVRFDSSILLQQKLDQQLSMISAYLTIKYLYKAGAKIVLTSSWNVKQNEDVLSEETVAEYLSTVLELDVVACKHGALHQQSITEQFELADILLLENLCNYKQEFGNSSEFAKRLSCGVDIFVNDSFSSAHKILASTVGVTQFCSVCLAGFYFEDCLRKLKKISECDRSPYVAVVGGGNITDKAAALYFLASRCDGLIFVGLMAFQILHAMGLPVPLNLIKEQGAKEALELVKIAERRSIPILLPKDFCCKHIHLPIPMKTFSAEDILEGWQPADLGPKSFVEIAPFLSGCKKIVWIGPLQFVDSGEDNDGASKLAHILDDLSQTHCHISIIGHKACETVLRISRSASSFDMIEPASVVWESLKGRILPGLLALDRAYPFEIDWNKIYHDPTHPLAVDIGSGNGLFLIEMAKSRKNLNFLGLEINEKLVIRCLDVAHQSRLENLHFIAANATSSFRMIVSSYPGPVELVSIQCPNPDFNQPEHRWRMVQKSLIEAIADELDPGGKVFLQSDIEEVALRMRKQFLTEGKQKLVIQGDNDAGGWLKENPFGVRSDWERHVLARSLPMFRSMLYKR</sequence>
<dbReference type="GO" id="GO:0043531">
    <property type="term" value="F:ADP binding"/>
    <property type="evidence" value="ECO:0007669"/>
    <property type="project" value="TreeGrafter"/>
</dbReference>
<comment type="caution">
    <text evidence="14">The sequence shown here is derived from an EMBL/GenBank/DDBJ whole genome shotgun (WGS) entry which is preliminary data.</text>
</comment>
<dbReference type="Pfam" id="PF02390">
    <property type="entry name" value="Methyltransf_4"/>
    <property type="match status" value="1"/>
</dbReference>
<comment type="catalytic activity">
    <reaction evidence="1">
        <text>guanosine(46) in tRNA + S-adenosyl-L-methionine = N(7)-methylguanosine(46) in tRNA + S-adenosyl-L-homocysteine</text>
        <dbReference type="Rhea" id="RHEA:42708"/>
        <dbReference type="Rhea" id="RHEA-COMP:10188"/>
        <dbReference type="Rhea" id="RHEA-COMP:10189"/>
        <dbReference type="ChEBI" id="CHEBI:57856"/>
        <dbReference type="ChEBI" id="CHEBI:59789"/>
        <dbReference type="ChEBI" id="CHEBI:74269"/>
        <dbReference type="ChEBI" id="CHEBI:74480"/>
        <dbReference type="EC" id="2.1.1.33"/>
    </reaction>
</comment>
<comment type="similarity">
    <text evidence="3 12">Belongs to the phosphoglycerate kinase family.</text>
</comment>
<accession>A0AAW1LJ95</accession>
<dbReference type="SUPFAM" id="SSF53335">
    <property type="entry name" value="S-adenosyl-L-methionine-dependent methyltransferases"/>
    <property type="match status" value="1"/>
</dbReference>
<evidence type="ECO:0000256" key="7">
    <source>
        <dbReference type="ARBA" id="ARBA00022694"/>
    </source>
</evidence>
<evidence type="ECO:0000256" key="5">
    <source>
        <dbReference type="ARBA" id="ARBA00022679"/>
    </source>
</evidence>
<dbReference type="EMBL" id="JBDFQZ010000004">
    <property type="protein sequence ID" value="KAK9733358.1"/>
    <property type="molecule type" value="Genomic_DNA"/>
</dbReference>
<dbReference type="GO" id="GO:0006094">
    <property type="term" value="P:gluconeogenesis"/>
    <property type="evidence" value="ECO:0007669"/>
    <property type="project" value="TreeGrafter"/>
</dbReference>
<dbReference type="PANTHER" id="PTHR11406">
    <property type="entry name" value="PHOSPHOGLYCERATE KINASE"/>
    <property type="match status" value="1"/>
</dbReference>
<keyword evidence="11" id="KW-0460">Magnesium</keyword>
<comment type="catalytic activity">
    <reaction evidence="12">
        <text>(2R)-3-phosphoglycerate + ATP = (2R)-3-phospho-glyceroyl phosphate + ADP</text>
        <dbReference type="Rhea" id="RHEA:14801"/>
        <dbReference type="ChEBI" id="CHEBI:30616"/>
        <dbReference type="ChEBI" id="CHEBI:57604"/>
        <dbReference type="ChEBI" id="CHEBI:58272"/>
        <dbReference type="ChEBI" id="CHEBI:456216"/>
        <dbReference type="EC" id="2.7.2.3"/>
    </reaction>
</comment>
<dbReference type="EC" id="2.7.2.3" evidence="12"/>
<evidence type="ECO:0000256" key="8">
    <source>
        <dbReference type="ARBA" id="ARBA00022741"/>
    </source>
</evidence>
<evidence type="ECO:0000256" key="13">
    <source>
        <dbReference type="RuleBase" id="RU000696"/>
    </source>
</evidence>
<dbReference type="InterPro" id="IPR036043">
    <property type="entry name" value="Phosphoglycerate_kinase_sf"/>
</dbReference>
<reference evidence="14 15" key="1">
    <citation type="submission" date="2024-03" db="EMBL/GenBank/DDBJ databases">
        <title>WGS assembly of Saponaria officinalis var. Norfolk2.</title>
        <authorList>
            <person name="Jenkins J."/>
            <person name="Shu S."/>
            <person name="Grimwood J."/>
            <person name="Barry K."/>
            <person name="Goodstein D."/>
            <person name="Schmutz J."/>
            <person name="Leebens-Mack J."/>
            <person name="Osbourn A."/>
        </authorList>
    </citation>
    <scope>NUCLEOTIDE SEQUENCE [LARGE SCALE GENOMIC DNA]</scope>
    <source>
        <strain evidence="15">cv. Norfolk2</strain>
        <strain evidence="14">JIC</strain>
        <tissue evidence="14">Leaf</tissue>
    </source>
</reference>
<dbReference type="InterPro" id="IPR015824">
    <property type="entry name" value="Phosphoglycerate_kinase_N"/>
</dbReference>
<evidence type="ECO:0000256" key="6">
    <source>
        <dbReference type="ARBA" id="ARBA00022691"/>
    </source>
</evidence>
<dbReference type="EMBL" id="JBDFQZ010000004">
    <property type="protein sequence ID" value="KAK9733362.1"/>
    <property type="molecule type" value="Genomic_DNA"/>
</dbReference>